<reference evidence="5" key="2">
    <citation type="submission" date="2013-12" db="EMBL/GenBank/DDBJ databases">
        <authorList>
            <person name="Yu Y."/>
            <person name="Lee S."/>
            <person name="de Baynast K."/>
            <person name="Wissotski M."/>
            <person name="Liu L."/>
            <person name="Talag J."/>
            <person name="Goicoechea J."/>
            <person name="Angelova A."/>
            <person name="Jetty R."/>
            <person name="Kudrna D."/>
            <person name="Golser W."/>
            <person name="Rivera L."/>
            <person name="Zhang J."/>
            <person name="Wing R."/>
        </authorList>
    </citation>
    <scope>NUCLEOTIDE SEQUENCE</scope>
</reference>
<reference evidence="4" key="3">
    <citation type="submission" date="2015-04" db="UniProtKB">
        <authorList>
            <consortium name="EnsemblPlants"/>
        </authorList>
    </citation>
    <scope>IDENTIFICATION</scope>
</reference>
<dbReference type="PANTHER" id="PTHR48047:SF231">
    <property type="entry name" value="GLYCOSYLTRANSFERASE"/>
    <property type="match status" value="1"/>
</dbReference>
<sequence>MAGDGSSVRFGLFPFPAHGHFSAFLSLAARINRANLTADIVLVSTPRNVVNLRRSASSSSSPAAQAPYLRFHALPFVPADHGLPANAESADTLPIHHFTILFDAIESPSFQDSFDAFVGDCTTTDGGGVVVVVADPLLAWTTAIARRHGVPHALFVSCGAFGIAVYHSLWNHLPHLRRLSGDADGAFTLPDHPEVTVHRSQLPPHLLHADGTDRTTAYYHRLISAAYDTDAVLINTMEELEPAGLRMARKNMAASRSTPLARSCVVSAPTTTPATTTKSTSGWTAKRKGQCCTYHSGHITR</sequence>
<dbReference type="GO" id="GO:0035251">
    <property type="term" value="F:UDP-glucosyltransferase activity"/>
    <property type="evidence" value="ECO:0007669"/>
    <property type="project" value="TreeGrafter"/>
</dbReference>
<dbReference type="AlphaFoldDB" id="A0A0D9W323"/>
<evidence type="ECO:0000313" key="4">
    <source>
        <dbReference type="EnsemblPlants" id="LPERR04G03940.1"/>
    </source>
</evidence>
<dbReference type="SUPFAM" id="SSF53756">
    <property type="entry name" value="UDP-Glycosyltransferase/glycogen phosphorylase"/>
    <property type="match status" value="1"/>
</dbReference>
<dbReference type="eggNOG" id="KOG1192">
    <property type="taxonomic scope" value="Eukaryota"/>
</dbReference>
<evidence type="ECO:0000256" key="1">
    <source>
        <dbReference type="ARBA" id="ARBA00009995"/>
    </source>
</evidence>
<organism evidence="4 5">
    <name type="scientific">Leersia perrieri</name>
    <dbReference type="NCBI Taxonomy" id="77586"/>
    <lineage>
        <taxon>Eukaryota</taxon>
        <taxon>Viridiplantae</taxon>
        <taxon>Streptophyta</taxon>
        <taxon>Embryophyta</taxon>
        <taxon>Tracheophyta</taxon>
        <taxon>Spermatophyta</taxon>
        <taxon>Magnoliopsida</taxon>
        <taxon>Liliopsida</taxon>
        <taxon>Poales</taxon>
        <taxon>Poaceae</taxon>
        <taxon>BOP clade</taxon>
        <taxon>Oryzoideae</taxon>
        <taxon>Oryzeae</taxon>
        <taxon>Oryzinae</taxon>
        <taxon>Leersia</taxon>
    </lineage>
</organism>
<reference evidence="4 5" key="1">
    <citation type="submission" date="2012-08" db="EMBL/GenBank/DDBJ databases">
        <title>Oryza genome evolution.</title>
        <authorList>
            <person name="Wing R.A."/>
        </authorList>
    </citation>
    <scope>NUCLEOTIDE SEQUENCE</scope>
</reference>
<comment type="similarity">
    <text evidence="1">Belongs to the UDP-glycosyltransferase family.</text>
</comment>
<keyword evidence="5" id="KW-1185">Reference proteome</keyword>
<accession>A0A0D9W323</accession>
<evidence type="ECO:0000256" key="2">
    <source>
        <dbReference type="ARBA" id="ARBA00022676"/>
    </source>
</evidence>
<proteinExistence type="inferred from homology"/>
<name>A0A0D9W323_9ORYZ</name>
<dbReference type="PANTHER" id="PTHR48047">
    <property type="entry name" value="GLYCOSYLTRANSFERASE"/>
    <property type="match status" value="1"/>
</dbReference>
<keyword evidence="3" id="KW-0808">Transferase</keyword>
<keyword evidence="2" id="KW-0328">Glycosyltransferase</keyword>
<evidence type="ECO:0000313" key="5">
    <source>
        <dbReference type="Proteomes" id="UP000032180"/>
    </source>
</evidence>
<dbReference type="Gramene" id="LPERR04G03940.1">
    <property type="protein sequence ID" value="LPERR04G03940.1"/>
    <property type="gene ID" value="LPERR04G03940"/>
</dbReference>
<dbReference type="STRING" id="77586.A0A0D9W323"/>
<dbReference type="HOGENOM" id="CLU_925471_0_0_1"/>
<protein>
    <submittedName>
        <fullName evidence="4">Uncharacterized protein</fullName>
    </submittedName>
</protein>
<dbReference type="EnsemblPlants" id="LPERR04G03940.1">
    <property type="protein sequence ID" value="LPERR04G03940.1"/>
    <property type="gene ID" value="LPERR04G03940"/>
</dbReference>
<dbReference type="Gene3D" id="3.40.50.2000">
    <property type="entry name" value="Glycogen Phosphorylase B"/>
    <property type="match status" value="1"/>
</dbReference>
<dbReference type="Proteomes" id="UP000032180">
    <property type="component" value="Chromosome 4"/>
</dbReference>
<evidence type="ECO:0000256" key="3">
    <source>
        <dbReference type="ARBA" id="ARBA00022679"/>
    </source>
</evidence>
<dbReference type="FunFam" id="3.40.50.2000:FF:000103">
    <property type="entry name" value="Glycosyltransferase"/>
    <property type="match status" value="1"/>
</dbReference>